<accession>A0A081P5Z8</accession>
<feature type="transmembrane region" description="Helical" evidence="12">
    <location>
        <begin position="35"/>
        <end position="53"/>
    </location>
</feature>
<feature type="transmembrane region" description="Helical" evidence="12">
    <location>
        <begin position="165"/>
        <end position="184"/>
    </location>
</feature>
<evidence type="ECO:0000256" key="2">
    <source>
        <dbReference type="ARBA" id="ARBA00009165"/>
    </source>
</evidence>
<reference evidence="13 14" key="1">
    <citation type="submission" date="2014-06" db="EMBL/GenBank/DDBJ databases">
        <title>Draft genome sequence of Paenibacillus sp. MSt1.</title>
        <authorList>
            <person name="Aw Y.K."/>
            <person name="Ong K.S."/>
            <person name="Gan H.M."/>
            <person name="Lee S.M."/>
        </authorList>
    </citation>
    <scope>NUCLEOTIDE SEQUENCE [LARGE SCALE GENOMIC DNA]</scope>
    <source>
        <strain evidence="13 14">MSt1</strain>
    </source>
</reference>
<dbReference type="InterPro" id="IPR026898">
    <property type="entry name" value="PrsW"/>
</dbReference>
<dbReference type="GO" id="GO:0005886">
    <property type="term" value="C:plasma membrane"/>
    <property type="evidence" value="ECO:0007669"/>
    <property type="project" value="UniProtKB-SubCell"/>
</dbReference>
<evidence type="ECO:0000256" key="4">
    <source>
        <dbReference type="ARBA" id="ARBA00022475"/>
    </source>
</evidence>
<dbReference type="RefSeq" id="WP_036680730.1">
    <property type="nucleotide sequence ID" value="NZ_FYEP01000018.1"/>
</dbReference>
<dbReference type="AlphaFoldDB" id="A0A081P5Z8"/>
<comment type="subcellular location">
    <subcellularLocation>
        <location evidence="1">Cell membrane</location>
        <topology evidence="1">Multi-pass membrane protein</topology>
    </subcellularLocation>
</comment>
<evidence type="ECO:0000256" key="5">
    <source>
        <dbReference type="ARBA" id="ARBA00022670"/>
    </source>
</evidence>
<dbReference type="PANTHER" id="PTHR36844:SF1">
    <property type="entry name" value="PROTEASE PRSW"/>
    <property type="match status" value="1"/>
</dbReference>
<dbReference type="GO" id="GO:0008233">
    <property type="term" value="F:peptidase activity"/>
    <property type="evidence" value="ECO:0007669"/>
    <property type="project" value="UniProtKB-KW"/>
</dbReference>
<dbReference type="Proteomes" id="UP000028123">
    <property type="component" value="Unassembled WGS sequence"/>
</dbReference>
<keyword evidence="8 12" id="KW-1133">Transmembrane helix</keyword>
<evidence type="ECO:0000256" key="3">
    <source>
        <dbReference type="ARBA" id="ARBA00018997"/>
    </source>
</evidence>
<dbReference type="PIRSF" id="PIRSF016933">
    <property type="entry name" value="PrsW"/>
    <property type="match status" value="1"/>
</dbReference>
<dbReference type="GO" id="GO:0006508">
    <property type="term" value="P:proteolysis"/>
    <property type="evidence" value="ECO:0007669"/>
    <property type="project" value="UniProtKB-KW"/>
</dbReference>
<dbReference type="NCBIfam" id="NF033739">
    <property type="entry name" value="intramemb_PrsW"/>
    <property type="match status" value="1"/>
</dbReference>
<organism evidence="13 14">
    <name type="scientific">Paenibacillus tyrfis</name>
    <dbReference type="NCBI Taxonomy" id="1501230"/>
    <lineage>
        <taxon>Bacteria</taxon>
        <taxon>Bacillati</taxon>
        <taxon>Bacillota</taxon>
        <taxon>Bacilli</taxon>
        <taxon>Bacillales</taxon>
        <taxon>Paenibacillaceae</taxon>
        <taxon>Paenibacillus</taxon>
    </lineage>
</organism>
<evidence type="ECO:0000256" key="6">
    <source>
        <dbReference type="ARBA" id="ARBA00022692"/>
    </source>
</evidence>
<evidence type="ECO:0000313" key="14">
    <source>
        <dbReference type="Proteomes" id="UP000028123"/>
    </source>
</evidence>
<dbReference type="InterPro" id="IPR023596">
    <property type="entry name" value="Peptidase_PrsW_arch/bac"/>
</dbReference>
<evidence type="ECO:0000313" key="13">
    <source>
        <dbReference type="EMBL" id="KEQ26121.1"/>
    </source>
</evidence>
<keyword evidence="14" id="KW-1185">Reference proteome</keyword>
<evidence type="ECO:0000256" key="9">
    <source>
        <dbReference type="ARBA" id="ARBA00023136"/>
    </source>
</evidence>
<evidence type="ECO:0000256" key="8">
    <source>
        <dbReference type="ARBA" id="ARBA00022989"/>
    </source>
</evidence>
<gene>
    <name evidence="13" type="ORF">ET33_36700</name>
</gene>
<feature type="transmembrane region" description="Helical" evidence="12">
    <location>
        <begin position="100"/>
        <end position="122"/>
    </location>
</feature>
<dbReference type="EC" id="3.4.-.-" evidence="11"/>
<comment type="caution">
    <text evidence="13">The sequence shown here is derived from an EMBL/GenBank/DDBJ whole genome shotgun (WGS) entry which is preliminary data.</text>
</comment>
<dbReference type="OrthoDB" id="5504276at2"/>
<keyword evidence="4 11" id="KW-1003">Cell membrane</keyword>
<evidence type="ECO:0000256" key="1">
    <source>
        <dbReference type="ARBA" id="ARBA00004651"/>
    </source>
</evidence>
<feature type="transmembrane region" description="Helical" evidence="12">
    <location>
        <begin position="65"/>
        <end position="88"/>
    </location>
</feature>
<comment type="similarity">
    <text evidence="2 11">Belongs to the protease PrsW family.</text>
</comment>
<feature type="transmembrane region" description="Helical" evidence="12">
    <location>
        <begin position="6"/>
        <end position="23"/>
    </location>
</feature>
<dbReference type="eggNOG" id="COG2339">
    <property type="taxonomic scope" value="Bacteria"/>
</dbReference>
<name>A0A081P5Z8_9BACL</name>
<protein>
    <recommendedName>
        <fullName evidence="3 11">Protease PrsW</fullName>
        <ecNumber evidence="11">3.4.-.-</ecNumber>
    </recommendedName>
    <alternativeName>
        <fullName evidence="10 11">Protease responsible for activating sigma-W</fullName>
    </alternativeName>
</protein>
<keyword evidence="5 11" id="KW-0645">Protease</keyword>
<comment type="function">
    <text evidence="11">Involved in the degradation of specific anti-sigma factors.</text>
</comment>
<evidence type="ECO:0000256" key="10">
    <source>
        <dbReference type="ARBA" id="ARBA00030345"/>
    </source>
</evidence>
<keyword evidence="9 11" id="KW-0472">Membrane</keyword>
<keyword evidence="6 12" id="KW-0812">Transmembrane</keyword>
<evidence type="ECO:0000256" key="11">
    <source>
        <dbReference type="PIRNR" id="PIRNR016933"/>
    </source>
</evidence>
<sequence length="230" mass="26240">MSVLTVLTAAIAPGVALLAYFYLKDRYDTEPISLVIKLFLFGVLIVFPIMVLQRALVHGLGEDPFVFSFLISALPEEFFKWFLVYFITFKHASFDEPYDGIVYAVAVSLGFATLENVFYAFLNGSSFSSLMIRAFLPVSGHAMFGVMMGYHLGKAKFTPEHTRKHLLLSLALPIFWHGVFDYTLLLSKAYWVWFMVPLMSFLWLRSLRKVNRANAKSPLRVATREDQVKI</sequence>
<keyword evidence="7 11" id="KW-0378">Hydrolase</keyword>
<dbReference type="EMBL" id="JNVM01000008">
    <property type="protein sequence ID" value="KEQ26121.1"/>
    <property type="molecule type" value="Genomic_DNA"/>
</dbReference>
<proteinExistence type="inferred from homology"/>
<dbReference type="Pfam" id="PF13367">
    <property type="entry name" value="PrsW-protease"/>
    <property type="match status" value="1"/>
</dbReference>
<evidence type="ECO:0000256" key="7">
    <source>
        <dbReference type="ARBA" id="ARBA00022801"/>
    </source>
</evidence>
<evidence type="ECO:0000256" key="12">
    <source>
        <dbReference type="SAM" id="Phobius"/>
    </source>
</evidence>
<feature type="transmembrane region" description="Helical" evidence="12">
    <location>
        <begin position="134"/>
        <end position="153"/>
    </location>
</feature>
<feature type="transmembrane region" description="Helical" evidence="12">
    <location>
        <begin position="190"/>
        <end position="207"/>
    </location>
</feature>
<dbReference type="PANTHER" id="PTHR36844">
    <property type="entry name" value="PROTEASE PRSW"/>
    <property type="match status" value="1"/>
</dbReference>